<dbReference type="Proteomes" id="UP000244932">
    <property type="component" value="Unassembled WGS sequence"/>
</dbReference>
<dbReference type="Pfam" id="PF22422">
    <property type="entry name" value="MGH1-like_GH"/>
    <property type="match status" value="1"/>
</dbReference>
<protein>
    <recommendedName>
        <fullName evidence="4">Mannosylglycerate hydrolase MGH1-like glycoside hydrolase domain-containing protein</fullName>
    </recommendedName>
</protein>
<dbReference type="SUPFAM" id="SSF48208">
    <property type="entry name" value="Six-hairpin glycosidases"/>
    <property type="match status" value="1"/>
</dbReference>
<dbReference type="InterPro" id="IPR008928">
    <property type="entry name" value="6-hairpin_glycosidase_sf"/>
</dbReference>
<dbReference type="PANTHER" id="PTHR10412:SF11">
    <property type="entry name" value="MANNOSYL-OLIGOSACCHARIDE GLUCOSIDASE"/>
    <property type="match status" value="1"/>
</dbReference>
<dbReference type="InterPro" id="IPR004888">
    <property type="entry name" value="Glycoside_hydrolase_63"/>
</dbReference>
<reference evidence="5 6" key="1">
    <citation type="submission" date="2018-03" db="EMBL/GenBank/DDBJ databases">
        <authorList>
            <person name="Keele B.F."/>
        </authorList>
    </citation>
    <scope>NUCLEOTIDE SEQUENCE [LARGE SCALE GENOMIC DNA]</scope>
    <source>
        <strain evidence="5 6">CeCT 8812</strain>
    </source>
</reference>
<evidence type="ECO:0000259" key="4">
    <source>
        <dbReference type="Pfam" id="PF22422"/>
    </source>
</evidence>
<gene>
    <name evidence="5" type="ORF">POI8812_00280</name>
</gene>
<organism evidence="5 6">
    <name type="scientific">Pontivivens insulae</name>
    <dbReference type="NCBI Taxonomy" id="1639689"/>
    <lineage>
        <taxon>Bacteria</taxon>
        <taxon>Pseudomonadati</taxon>
        <taxon>Pseudomonadota</taxon>
        <taxon>Alphaproteobacteria</taxon>
        <taxon>Rhodobacterales</taxon>
        <taxon>Paracoccaceae</taxon>
        <taxon>Pontivivens</taxon>
    </lineage>
</organism>
<evidence type="ECO:0000256" key="1">
    <source>
        <dbReference type="ARBA" id="ARBA00010833"/>
    </source>
</evidence>
<dbReference type="InterPro" id="IPR012341">
    <property type="entry name" value="6hp_glycosidase-like_sf"/>
</dbReference>
<evidence type="ECO:0000256" key="3">
    <source>
        <dbReference type="ARBA" id="ARBA00023295"/>
    </source>
</evidence>
<dbReference type="AlphaFoldDB" id="A0A2R8A722"/>
<dbReference type="GO" id="GO:0009311">
    <property type="term" value="P:oligosaccharide metabolic process"/>
    <property type="evidence" value="ECO:0007669"/>
    <property type="project" value="InterPro"/>
</dbReference>
<proteinExistence type="inferred from homology"/>
<dbReference type="PANTHER" id="PTHR10412">
    <property type="entry name" value="MANNOSYL-OLIGOSACCHARIDE GLUCOSIDASE"/>
    <property type="match status" value="1"/>
</dbReference>
<sequence length="425" mass="47787">MTKDLIAEAKNVLRLNDRGAYTVPTHGLYPFQWNWDSALSALGFVHFDEARAWTEIDTLMSHQWPCGMVPHIIFHEHDDGYFPGPDVWQTARPVATSGITQPPVSGYAVARLMDMARDKSLAEERARALLPSIHAWHKWFYRTRDPRGEGLVAIIHPWESGRDNSIDWDAPFAAVPTDGVEPYTRRDTMHANPDHRPTKEQYDRYIWLVQHFRSLKWDTEVLHDASPFRVVDPGFNAILIRSCAAVAELAAALGEGEIAKESRAMAAKGTAALDQLWSDTRGQYLCYDRAKEEFIDSPSIGGLLTVFAPIPEGRAQAIADRLNQIGKTAEFLVPSHDPVAPEFDGARYWRGPVWLIMNTMISDGLAQAGQHVMSQRLMDDSLRLIEKSGFAEYYDPITAEPCGGGHFTWTAAMVIDILYRQEQVA</sequence>
<dbReference type="InterPro" id="IPR054491">
    <property type="entry name" value="MGH1-like_GH"/>
</dbReference>
<keyword evidence="6" id="KW-1185">Reference proteome</keyword>
<evidence type="ECO:0000256" key="2">
    <source>
        <dbReference type="ARBA" id="ARBA00022801"/>
    </source>
</evidence>
<dbReference type="EMBL" id="OMKW01000001">
    <property type="protein sequence ID" value="SPF27985.1"/>
    <property type="molecule type" value="Genomic_DNA"/>
</dbReference>
<keyword evidence="2" id="KW-0378">Hydrolase</keyword>
<evidence type="ECO:0000313" key="5">
    <source>
        <dbReference type="EMBL" id="SPF27985.1"/>
    </source>
</evidence>
<keyword evidence="3" id="KW-0326">Glycosidase</keyword>
<dbReference type="Gene3D" id="1.50.10.10">
    <property type="match status" value="1"/>
</dbReference>
<dbReference type="OrthoDB" id="9781878at2"/>
<accession>A0A2R8A722</accession>
<name>A0A2R8A722_9RHOB</name>
<dbReference type="GO" id="GO:0004573">
    <property type="term" value="F:Glc3Man9GlcNAc2 oligosaccharide glucosidase activity"/>
    <property type="evidence" value="ECO:0007669"/>
    <property type="project" value="InterPro"/>
</dbReference>
<dbReference type="GO" id="GO:0006487">
    <property type="term" value="P:protein N-linked glycosylation"/>
    <property type="evidence" value="ECO:0007669"/>
    <property type="project" value="TreeGrafter"/>
</dbReference>
<evidence type="ECO:0000313" key="6">
    <source>
        <dbReference type="Proteomes" id="UP000244932"/>
    </source>
</evidence>
<feature type="domain" description="Mannosylglycerate hydrolase MGH1-like glycoside hydrolase" evidence="4">
    <location>
        <begin position="29"/>
        <end position="410"/>
    </location>
</feature>
<comment type="similarity">
    <text evidence="1">Belongs to the glycosyl hydrolase 63 family.</text>
</comment>
<dbReference type="RefSeq" id="WP_108780737.1">
    <property type="nucleotide sequence ID" value="NZ_OMKW01000001.1"/>
</dbReference>